<evidence type="ECO:0000259" key="6">
    <source>
        <dbReference type="PROSITE" id="PS50600"/>
    </source>
</evidence>
<keyword evidence="4" id="KW-0788">Thiol protease</keyword>
<dbReference type="InterPro" id="IPR003653">
    <property type="entry name" value="Peptidase_C48_C"/>
</dbReference>
<dbReference type="Gene3D" id="3.40.395.10">
    <property type="entry name" value="Adenoviral Proteinase, Chain A"/>
    <property type="match status" value="1"/>
</dbReference>
<evidence type="ECO:0000256" key="4">
    <source>
        <dbReference type="ARBA" id="ARBA00022807"/>
    </source>
</evidence>
<dbReference type="InterPro" id="IPR038765">
    <property type="entry name" value="Papain-like_cys_pep_sf"/>
</dbReference>
<accession>A0A8T0Q7Y9</accession>
<dbReference type="GO" id="GO:0006508">
    <property type="term" value="P:proteolysis"/>
    <property type="evidence" value="ECO:0007669"/>
    <property type="project" value="UniProtKB-KW"/>
</dbReference>
<dbReference type="PANTHER" id="PTHR46915:SF2">
    <property type="entry name" value="UBIQUITIN-LIKE PROTEASE 4"/>
    <property type="match status" value="1"/>
</dbReference>
<comment type="caution">
    <text evidence="7">The sequence shown here is derived from an EMBL/GenBank/DDBJ whole genome shotgun (WGS) entry which is preliminary data.</text>
</comment>
<evidence type="ECO:0000313" key="8">
    <source>
        <dbReference type="Proteomes" id="UP000823388"/>
    </source>
</evidence>
<organism evidence="7 8">
    <name type="scientific">Panicum virgatum</name>
    <name type="common">Blackwell switchgrass</name>
    <dbReference type="NCBI Taxonomy" id="38727"/>
    <lineage>
        <taxon>Eukaryota</taxon>
        <taxon>Viridiplantae</taxon>
        <taxon>Streptophyta</taxon>
        <taxon>Embryophyta</taxon>
        <taxon>Tracheophyta</taxon>
        <taxon>Spermatophyta</taxon>
        <taxon>Magnoliopsida</taxon>
        <taxon>Liliopsida</taxon>
        <taxon>Poales</taxon>
        <taxon>Poaceae</taxon>
        <taxon>PACMAD clade</taxon>
        <taxon>Panicoideae</taxon>
        <taxon>Panicodae</taxon>
        <taxon>Paniceae</taxon>
        <taxon>Panicinae</taxon>
        <taxon>Panicum</taxon>
        <taxon>Panicum sect. Hiantes</taxon>
    </lineage>
</organism>
<keyword evidence="2" id="KW-0645">Protease</keyword>
<dbReference type="EMBL" id="CM029049">
    <property type="protein sequence ID" value="KAG2570083.1"/>
    <property type="molecule type" value="Genomic_DNA"/>
</dbReference>
<evidence type="ECO:0000256" key="3">
    <source>
        <dbReference type="ARBA" id="ARBA00022801"/>
    </source>
</evidence>
<dbReference type="PANTHER" id="PTHR46915">
    <property type="entry name" value="UBIQUITIN-LIKE PROTEASE 4-RELATED"/>
    <property type="match status" value="1"/>
</dbReference>
<proteinExistence type="inferred from homology"/>
<comment type="similarity">
    <text evidence="1">Belongs to the peptidase C48 family.</text>
</comment>
<sequence>MDVLNVSIIWVACRHHHQAPDHQRGHQQGSQQVKAPGHQQHGRHINGPIKCRVLSAPEPSTASRRSTTSRGKNVQVVLLDTDTSIERDGVKVHYPSRGHDDSIELSNEDLSCLESESQLSSPIMNFYIRYLWEQMPSISRIRGNYHIFNTYFFNKLEDFASKGSEVDSADCFLKLRRWWKGVDIFRKDYILFPVHADAHWSLVIVYMPAKEDHSGPMVLHWIH</sequence>
<protein>
    <recommendedName>
        <fullName evidence="6">Ubiquitin-like protease family profile domain-containing protein</fullName>
    </recommendedName>
</protein>
<evidence type="ECO:0000256" key="2">
    <source>
        <dbReference type="ARBA" id="ARBA00022670"/>
    </source>
</evidence>
<gene>
    <name evidence="7" type="ORF">PVAP13_7KG182743</name>
</gene>
<keyword evidence="8" id="KW-1185">Reference proteome</keyword>
<dbReference type="GO" id="GO:0008234">
    <property type="term" value="F:cysteine-type peptidase activity"/>
    <property type="evidence" value="ECO:0007669"/>
    <property type="project" value="UniProtKB-KW"/>
</dbReference>
<keyword evidence="3" id="KW-0378">Hydrolase</keyword>
<evidence type="ECO:0000313" key="7">
    <source>
        <dbReference type="EMBL" id="KAG2570083.1"/>
    </source>
</evidence>
<name>A0A8T0Q7Y9_PANVG</name>
<evidence type="ECO:0000256" key="1">
    <source>
        <dbReference type="ARBA" id="ARBA00005234"/>
    </source>
</evidence>
<dbReference type="GO" id="GO:0016926">
    <property type="term" value="P:protein desumoylation"/>
    <property type="evidence" value="ECO:0007669"/>
    <property type="project" value="UniProtKB-ARBA"/>
</dbReference>
<reference evidence="7" key="1">
    <citation type="submission" date="2020-05" db="EMBL/GenBank/DDBJ databases">
        <title>WGS assembly of Panicum virgatum.</title>
        <authorList>
            <person name="Lovell J.T."/>
            <person name="Jenkins J."/>
            <person name="Shu S."/>
            <person name="Juenger T.E."/>
            <person name="Schmutz J."/>
        </authorList>
    </citation>
    <scope>NUCLEOTIDE SEQUENCE</scope>
    <source>
        <strain evidence="7">AP13</strain>
    </source>
</reference>
<evidence type="ECO:0000256" key="5">
    <source>
        <dbReference type="SAM" id="MobiDB-lite"/>
    </source>
</evidence>
<dbReference type="PROSITE" id="PS50600">
    <property type="entry name" value="ULP_PROTEASE"/>
    <property type="match status" value="1"/>
</dbReference>
<feature type="domain" description="Ubiquitin-like protease family profile" evidence="6">
    <location>
        <begin position="103"/>
        <end position="223"/>
    </location>
</feature>
<dbReference type="Pfam" id="PF02902">
    <property type="entry name" value="Peptidase_C48"/>
    <property type="match status" value="1"/>
</dbReference>
<feature type="region of interest" description="Disordered" evidence="5">
    <location>
        <begin position="17"/>
        <end position="51"/>
    </location>
</feature>
<dbReference type="Proteomes" id="UP000823388">
    <property type="component" value="Chromosome 7K"/>
</dbReference>
<dbReference type="SUPFAM" id="SSF54001">
    <property type="entry name" value="Cysteine proteinases"/>
    <property type="match status" value="1"/>
</dbReference>
<dbReference type="AlphaFoldDB" id="A0A8T0Q7Y9"/>